<dbReference type="OrthoDB" id="534348at2759"/>
<organism evidence="10 11">
    <name type="scientific">Strongylocentrotus purpuratus</name>
    <name type="common">Purple sea urchin</name>
    <dbReference type="NCBI Taxonomy" id="7668"/>
    <lineage>
        <taxon>Eukaryota</taxon>
        <taxon>Metazoa</taxon>
        <taxon>Echinodermata</taxon>
        <taxon>Eleutherozoa</taxon>
        <taxon>Echinozoa</taxon>
        <taxon>Echinoidea</taxon>
        <taxon>Euechinoidea</taxon>
        <taxon>Echinacea</taxon>
        <taxon>Camarodonta</taxon>
        <taxon>Echinidea</taxon>
        <taxon>Strongylocentrotidae</taxon>
        <taxon>Strongylocentrotus</taxon>
    </lineage>
</organism>
<dbReference type="SUPFAM" id="SSF55979">
    <property type="entry name" value="DNA clamp"/>
    <property type="match status" value="2"/>
</dbReference>
<dbReference type="GO" id="GO:0003677">
    <property type="term" value="F:DNA binding"/>
    <property type="evidence" value="ECO:0007669"/>
    <property type="project" value="UniProtKB-KW"/>
</dbReference>
<dbReference type="GO" id="GO:0030337">
    <property type="term" value="F:DNA polymerase processivity factor activity"/>
    <property type="evidence" value="ECO:0000318"/>
    <property type="project" value="GO_Central"/>
</dbReference>
<dbReference type="Pfam" id="PF00705">
    <property type="entry name" value="PCNA_N"/>
    <property type="match status" value="1"/>
</dbReference>
<evidence type="ECO:0000259" key="8">
    <source>
        <dbReference type="Pfam" id="PF00705"/>
    </source>
</evidence>
<dbReference type="InterPro" id="IPR022649">
    <property type="entry name" value="Pr_cel_nuc_antig_C"/>
</dbReference>
<dbReference type="PRINTS" id="PR00339">
    <property type="entry name" value="PCNACYCLIN"/>
</dbReference>
<dbReference type="KEGG" id="spu:765052"/>
<dbReference type="Proteomes" id="UP000007110">
    <property type="component" value="Unassembled WGS sequence"/>
</dbReference>
<evidence type="ECO:0000313" key="11">
    <source>
        <dbReference type="Proteomes" id="UP000007110"/>
    </source>
</evidence>
<dbReference type="GO" id="GO:0043626">
    <property type="term" value="C:PCNA complex"/>
    <property type="evidence" value="ECO:0000318"/>
    <property type="project" value="GO_Central"/>
</dbReference>
<dbReference type="InterPro" id="IPR022648">
    <property type="entry name" value="Pr_cel_nuc_antig_N"/>
</dbReference>
<comment type="similarity">
    <text evidence="2 7">Belongs to the PCNA family.</text>
</comment>
<dbReference type="FunCoup" id="A0A7M7NEX7">
    <property type="interactions" value="2011"/>
</dbReference>
<accession>A0A7M7NEX7</accession>
<dbReference type="Gene3D" id="3.70.10.10">
    <property type="match status" value="1"/>
</dbReference>
<keyword evidence="11" id="KW-1185">Reference proteome</keyword>
<protein>
    <recommendedName>
        <fullName evidence="6">DNA sliding clamp PCNA</fullName>
    </recommendedName>
</protein>
<dbReference type="HAMAP" id="MF_00317">
    <property type="entry name" value="DNApol_clamp_arch"/>
    <property type="match status" value="1"/>
</dbReference>
<evidence type="ECO:0000256" key="1">
    <source>
        <dbReference type="ARBA" id="ARBA00004123"/>
    </source>
</evidence>
<dbReference type="InParanoid" id="A0A7M7NEX7"/>
<reference evidence="10" key="2">
    <citation type="submission" date="2021-01" db="UniProtKB">
        <authorList>
            <consortium name="EnsemblMetazoa"/>
        </authorList>
    </citation>
    <scope>IDENTIFICATION</scope>
</reference>
<evidence type="ECO:0000256" key="7">
    <source>
        <dbReference type="RuleBase" id="RU003671"/>
    </source>
</evidence>
<dbReference type="AlphaFoldDB" id="A0A7M7NEX7"/>
<dbReference type="PANTHER" id="PTHR11352:SF0">
    <property type="entry name" value="PROLIFERATING CELL NUCLEAR ANTIGEN"/>
    <property type="match status" value="1"/>
</dbReference>
<dbReference type="GO" id="GO:0006298">
    <property type="term" value="P:mismatch repair"/>
    <property type="evidence" value="ECO:0000318"/>
    <property type="project" value="GO_Central"/>
</dbReference>
<dbReference type="EnsemblMetazoa" id="XM_030979496">
    <property type="protein sequence ID" value="XP_030835356"/>
    <property type="gene ID" value="LOC765052"/>
</dbReference>
<dbReference type="PANTHER" id="PTHR11352">
    <property type="entry name" value="PROLIFERATING CELL NUCLEAR ANTIGEN"/>
    <property type="match status" value="1"/>
</dbReference>
<evidence type="ECO:0000259" key="9">
    <source>
        <dbReference type="Pfam" id="PF02747"/>
    </source>
</evidence>
<feature type="domain" description="Proliferating cell nuclear antigen PCNA N-terminal" evidence="8">
    <location>
        <begin position="1"/>
        <end position="124"/>
    </location>
</feature>
<proteinExistence type="inferred from homology"/>
<feature type="domain" description="Proliferating cell nuclear antigen PCNA C-terminal" evidence="9">
    <location>
        <begin position="127"/>
        <end position="255"/>
    </location>
</feature>
<keyword evidence="5 6" id="KW-0539">Nucleus</keyword>
<dbReference type="FunFam" id="3.70.10.10:FF:000001">
    <property type="entry name" value="Proliferating cell nuclear antigen"/>
    <property type="match status" value="1"/>
</dbReference>
<evidence type="ECO:0000256" key="2">
    <source>
        <dbReference type="ARBA" id="ARBA00010462"/>
    </source>
</evidence>
<keyword evidence="4 7" id="KW-0238">DNA-binding</keyword>
<evidence type="ECO:0000256" key="5">
    <source>
        <dbReference type="ARBA" id="ARBA00023242"/>
    </source>
</evidence>
<evidence type="ECO:0000313" key="10">
    <source>
        <dbReference type="EnsemblMetazoa" id="XP_030835356"/>
    </source>
</evidence>
<dbReference type="GeneID" id="765052"/>
<comment type="subcellular location">
    <subcellularLocation>
        <location evidence="1 6">Nucleus</location>
    </subcellularLocation>
</comment>
<evidence type="ECO:0000256" key="4">
    <source>
        <dbReference type="ARBA" id="ARBA00023125"/>
    </source>
</evidence>
<dbReference type="InterPro" id="IPR000730">
    <property type="entry name" value="Pr_cel_nuc_antig"/>
</dbReference>
<dbReference type="OMA" id="EMKLINM"/>
<sequence>MFEARLLQGSILKKALEGIRELITSGNWECSSAGISMQGMDPSHVALTVLMLQNDLFDQFRCDRNVTLGLNHATFSKILKCAANDDIITLKAEDQPDECNLLFQSANDDKTSDFIIKLTDIDQETLGIPDTEYAATVKVPSVEFQRICRDLSQFGDTIIISVKKGCVEFSGTGEIGSAKIALKESGNVDDDEKVSVEMDKDTPCSLSFASRYLNYFTKATSLSDTVTLQLCPEHPLVVSYDIGDNGSLKYYLAPKIEED</sequence>
<evidence type="ECO:0000256" key="3">
    <source>
        <dbReference type="ARBA" id="ARBA00022705"/>
    </source>
</evidence>
<dbReference type="CDD" id="cd00577">
    <property type="entry name" value="PCNA"/>
    <property type="match status" value="1"/>
</dbReference>
<dbReference type="Pfam" id="PF02747">
    <property type="entry name" value="PCNA_C"/>
    <property type="match status" value="1"/>
</dbReference>
<dbReference type="NCBIfam" id="TIGR00590">
    <property type="entry name" value="pcna"/>
    <property type="match status" value="1"/>
</dbReference>
<keyword evidence="3 7" id="KW-0235">DNA replication</keyword>
<name>A0A7M7NEX7_STRPU</name>
<dbReference type="GO" id="GO:0006272">
    <property type="term" value="P:leading strand elongation"/>
    <property type="evidence" value="ECO:0000318"/>
    <property type="project" value="GO_Central"/>
</dbReference>
<comment type="function">
    <text evidence="6">This protein is an auxiliary protein of DNA polymerase delta and is involved in the control of eukaryotic DNA replication by increasing the polymerase's processivity during elongation of the leading strand.</text>
</comment>
<dbReference type="GO" id="GO:0019985">
    <property type="term" value="P:translesion synthesis"/>
    <property type="evidence" value="ECO:0000318"/>
    <property type="project" value="GO_Central"/>
</dbReference>
<dbReference type="RefSeq" id="XP_030835356.1">
    <property type="nucleotide sequence ID" value="XM_030979496.1"/>
</dbReference>
<evidence type="ECO:0000256" key="6">
    <source>
        <dbReference type="RuleBase" id="RU000641"/>
    </source>
</evidence>
<reference evidence="11" key="1">
    <citation type="submission" date="2015-02" db="EMBL/GenBank/DDBJ databases">
        <title>Genome sequencing for Strongylocentrotus purpuratus.</title>
        <authorList>
            <person name="Murali S."/>
            <person name="Liu Y."/>
            <person name="Vee V."/>
            <person name="English A."/>
            <person name="Wang M."/>
            <person name="Skinner E."/>
            <person name="Han Y."/>
            <person name="Muzny D.M."/>
            <person name="Worley K.C."/>
            <person name="Gibbs R.A."/>
        </authorList>
    </citation>
    <scope>NUCLEOTIDE SEQUENCE</scope>
</reference>
<dbReference type="GO" id="GO:0006275">
    <property type="term" value="P:regulation of DNA replication"/>
    <property type="evidence" value="ECO:0007669"/>
    <property type="project" value="InterPro"/>
</dbReference>
<dbReference type="InterPro" id="IPR046938">
    <property type="entry name" value="DNA_clamp_sf"/>
</dbReference>